<protein>
    <submittedName>
        <fullName evidence="1">Uncharacterized protein</fullName>
    </submittedName>
</protein>
<comment type="caution">
    <text evidence="1">The sequence shown here is derived from an EMBL/GenBank/DDBJ whole genome shotgun (WGS) entry which is preliminary data.</text>
</comment>
<evidence type="ECO:0000313" key="1">
    <source>
        <dbReference type="EMBL" id="KAF7806636.1"/>
    </source>
</evidence>
<gene>
    <name evidence="1" type="ORF">G2W53_038797</name>
</gene>
<dbReference type="AlphaFoldDB" id="A0A834SNY5"/>
<accession>A0A834SNY5</accession>
<name>A0A834SNY5_9FABA</name>
<dbReference type="Proteomes" id="UP000634136">
    <property type="component" value="Unassembled WGS sequence"/>
</dbReference>
<dbReference type="EMBL" id="JAAIUW010000012">
    <property type="protein sequence ID" value="KAF7806636.1"/>
    <property type="molecule type" value="Genomic_DNA"/>
</dbReference>
<evidence type="ECO:0000313" key="2">
    <source>
        <dbReference type="Proteomes" id="UP000634136"/>
    </source>
</evidence>
<sequence length="59" mass="6567">MSPDSVPYSITPELTHETHSAVPFSLCHAWSMLYNTRCGGRAGQRARSSWMINDNGTKL</sequence>
<reference evidence="1" key="1">
    <citation type="submission" date="2020-09" db="EMBL/GenBank/DDBJ databases">
        <title>Genome-Enabled Discovery of Anthraquinone Biosynthesis in Senna tora.</title>
        <authorList>
            <person name="Kang S.-H."/>
            <person name="Pandey R.P."/>
            <person name="Lee C.-M."/>
            <person name="Sim J.-S."/>
            <person name="Jeong J.-T."/>
            <person name="Choi B.-S."/>
            <person name="Jung M."/>
            <person name="Ginzburg D."/>
            <person name="Zhao K."/>
            <person name="Won S.Y."/>
            <person name="Oh T.-J."/>
            <person name="Yu Y."/>
            <person name="Kim N.-H."/>
            <person name="Lee O.R."/>
            <person name="Lee T.-H."/>
            <person name="Bashyal P."/>
            <person name="Kim T.-S."/>
            <person name="Lee W.-H."/>
            <person name="Kawkins C."/>
            <person name="Kim C.-K."/>
            <person name="Kim J.S."/>
            <person name="Ahn B.O."/>
            <person name="Rhee S.Y."/>
            <person name="Sohng J.K."/>
        </authorList>
    </citation>
    <scope>NUCLEOTIDE SEQUENCE</scope>
    <source>
        <tissue evidence="1">Leaf</tissue>
    </source>
</reference>
<keyword evidence="2" id="KW-1185">Reference proteome</keyword>
<organism evidence="1 2">
    <name type="scientific">Senna tora</name>
    <dbReference type="NCBI Taxonomy" id="362788"/>
    <lineage>
        <taxon>Eukaryota</taxon>
        <taxon>Viridiplantae</taxon>
        <taxon>Streptophyta</taxon>
        <taxon>Embryophyta</taxon>
        <taxon>Tracheophyta</taxon>
        <taxon>Spermatophyta</taxon>
        <taxon>Magnoliopsida</taxon>
        <taxon>eudicotyledons</taxon>
        <taxon>Gunneridae</taxon>
        <taxon>Pentapetalae</taxon>
        <taxon>rosids</taxon>
        <taxon>fabids</taxon>
        <taxon>Fabales</taxon>
        <taxon>Fabaceae</taxon>
        <taxon>Caesalpinioideae</taxon>
        <taxon>Cassia clade</taxon>
        <taxon>Senna</taxon>
    </lineage>
</organism>
<proteinExistence type="predicted"/>